<dbReference type="CDD" id="cd05930">
    <property type="entry name" value="A_NRPS"/>
    <property type="match status" value="1"/>
</dbReference>
<dbReference type="SUPFAM" id="SSF56801">
    <property type="entry name" value="Acetyl-CoA synthetase-like"/>
    <property type="match status" value="1"/>
</dbReference>
<dbReference type="InterPro" id="IPR023213">
    <property type="entry name" value="CAT-like_dom_sf"/>
</dbReference>
<dbReference type="RefSeq" id="WP_394829008.1">
    <property type="nucleotide sequence ID" value="NZ_CP089984.1"/>
</dbReference>
<evidence type="ECO:0000256" key="3">
    <source>
        <dbReference type="SAM" id="MobiDB-lite"/>
    </source>
</evidence>
<evidence type="ECO:0000313" key="6">
    <source>
        <dbReference type="Proteomes" id="UP001370348"/>
    </source>
</evidence>
<reference evidence="5 6" key="1">
    <citation type="submission" date="2021-12" db="EMBL/GenBank/DDBJ databases">
        <title>Discovery of the Pendulisporaceae a myxobacterial family with distinct sporulation behavior and unique specialized metabolism.</title>
        <authorList>
            <person name="Garcia R."/>
            <person name="Popoff A."/>
            <person name="Bader C.D."/>
            <person name="Loehr J."/>
            <person name="Walesch S."/>
            <person name="Walt C."/>
            <person name="Boldt J."/>
            <person name="Bunk B."/>
            <person name="Haeckl F.J.F.P.J."/>
            <person name="Gunesch A.P."/>
            <person name="Birkelbach J."/>
            <person name="Nuebel U."/>
            <person name="Pietschmann T."/>
            <person name="Bach T."/>
            <person name="Mueller R."/>
        </authorList>
    </citation>
    <scope>NUCLEOTIDE SEQUENCE [LARGE SCALE GENOMIC DNA]</scope>
    <source>
        <strain evidence="5 6">MSr11954</strain>
    </source>
</reference>
<evidence type="ECO:0000259" key="4">
    <source>
        <dbReference type="PROSITE" id="PS50075"/>
    </source>
</evidence>
<name>A0ABZ2MA88_9BACT</name>
<dbReference type="InterPro" id="IPR020806">
    <property type="entry name" value="PKS_PP-bd"/>
</dbReference>
<accession>A0ABZ2MA88</accession>
<dbReference type="NCBIfam" id="TIGR01733">
    <property type="entry name" value="AA-adenyl-dom"/>
    <property type="match status" value="1"/>
</dbReference>
<keyword evidence="6" id="KW-1185">Reference proteome</keyword>
<dbReference type="Gene3D" id="3.30.300.30">
    <property type="match status" value="1"/>
</dbReference>
<gene>
    <name evidence="5" type="ORF">LZC94_19435</name>
</gene>
<evidence type="ECO:0000256" key="2">
    <source>
        <dbReference type="ARBA" id="ARBA00022553"/>
    </source>
</evidence>
<dbReference type="Pfam" id="PF00550">
    <property type="entry name" value="PP-binding"/>
    <property type="match status" value="1"/>
</dbReference>
<feature type="compositionally biased region" description="Basic and acidic residues" evidence="3">
    <location>
        <begin position="1019"/>
        <end position="1039"/>
    </location>
</feature>
<feature type="region of interest" description="Disordered" evidence="3">
    <location>
        <begin position="1014"/>
        <end position="1048"/>
    </location>
</feature>
<dbReference type="SUPFAM" id="SSF52777">
    <property type="entry name" value="CoA-dependent acyltransferases"/>
    <property type="match status" value="2"/>
</dbReference>
<dbReference type="InterPro" id="IPR001242">
    <property type="entry name" value="Condensation_dom"/>
</dbReference>
<dbReference type="Gene3D" id="3.30.559.10">
    <property type="entry name" value="Chloramphenicol acetyltransferase-like domain"/>
    <property type="match status" value="1"/>
</dbReference>
<dbReference type="PROSITE" id="PS00455">
    <property type="entry name" value="AMP_BINDING"/>
    <property type="match status" value="1"/>
</dbReference>
<feature type="domain" description="Carrier" evidence="4">
    <location>
        <begin position="941"/>
        <end position="1016"/>
    </location>
</feature>
<dbReference type="Gene3D" id="1.10.1200.10">
    <property type="entry name" value="ACP-like"/>
    <property type="match status" value="1"/>
</dbReference>
<dbReference type="PANTHER" id="PTHR45527">
    <property type="entry name" value="NONRIBOSOMAL PEPTIDE SYNTHETASE"/>
    <property type="match status" value="1"/>
</dbReference>
<dbReference type="InterPro" id="IPR025110">
    <property type="entry name" value="AMP-bd_C"/>
</dbReference>
<protein>
    <submittedName>
        <fullName evidence="5">Amino acid adenylation domain-containing protein</fullName>
    </submittedName>
</protein>
<dbReference type="Gene3D" id="3.40.50.980">
    <property type="match status" value="2"/>
</dbReference>
<dbReference type="InterPro" id="IPR045851">
    <property type="entry name" value="AMP-bd_C_sf"/>
</dbReference>
<dbReference type="PROSITE" id="PS50075">
    <property type="entry name" value="CARRIER"/>
    <property type="match status" value="1"/>
</dbReference>
<dbReference type="SMART" id="SM00823">
    <property type="entry name" value="PKS_PP"/>
    <property type="match status" value="1"/>
</dbReference>
<keyword evidence="1" id="KW-0596">Phosphopantetheine</keyword>
<dbReference type="Pfam" id="PF00501">
    <property type="entry name" value="AMP-binding"/>
    <property type="match status" value="1"/>
</dbReference>
<dbReference type="EMBL" id="CP089984">
    <property type="protein sequence ID" value="WXB19390.1"/>
    <property type="molecule type" value="Genomic_DNA"/>
</dbReference>
<dbReference type="Gene3D" id="3.30.559.30">
    <property type="entry name" value="Nonribosomal peptide synthetase, condensation domain"/>
    <property type="match status" value="1"/>
</dbReference>
<dbReference type="InterPro" id="IPR020845">
    <property type="entry name" value="AMP-binding_CS"/>
</dbReference>
<organism evidence="5 6">
    <name type="scientific">Pendulispora albinea</name>
    <dbReference type="NCBI Taxonomy" id="2741071"/>
    <lineage>
        <taxon>Bacteria</taxon>
        <taxon>Pseudomonadati</taxon>
        <taxon>Myxococcota</taxon>
        <taxon>Myxococcia</taxon>
        <taxon>Myxococcales</taxon>
        <taxon>Sorangiineae</taxon>
        <taxon>Pendulisporaceae</taxon>
        <taxon>Pendulispora</taxon>
    </lineage>
</organism>
<evidence type="ECO:0000256" key="1">
    <source>
        <dbReference type="ARBA" id="ARBA00022450"/>
    </source>
</evidence>
<dbReference type="InterPro" id="IPR010071">
    <property type="entry name" value="AA_adenyl_dom"/>
</dbReference>
<dbReference type="InterPro" id="IPR036736">
    <property type="entry name" value="ACP-like_sf"/>
</dbReference>
<dbReference type="Pfam" id="PF00668">
    <property type="entry name" value="Condensation"/>
    <property type="match status" value="1"/>
</dbReference>
<dbReference type="Pfam" id="PF13193">
    <property type="entry name" value="AMP-binding_C"/>
    <property type="match status" value="1"/>
</dbReference>
<proteinExistence type="predicted"/>
<dbReference type="Gene3D" id="2.30.38.10">
    <property type="entry name" value="Luciferase, Domain 3"/>
    <property type="match status" value="1"/>
</dbReference>
<dbReference type="PANTHER" id="PTHR45527:SF1">
    <property type="entry name" value="FATTY ACID SYNTHASE"/>
    <property type="match status" value="1"/>
</dbReference>
<sequence>MTFAMPFEAPAFRLSPQQARRWAELGPAATTARARCTVLLEGPLDPARLHLAALELTRQHEIVRTRYRPLAGTNTGVQSPAPAEEAPLTSTLTELGPGRYELVLELPALSTDRRGLVNLVASLAERYASHEPLEPVAQYADVAEVFHDLLVSPDAEAGRLQFRNVDLTRWLEPASPHEAESSSDPQPFAPRAAAVVLPAGHALERAASALEVPPEALLLATWHVLVHRLSDRGHARIAVAFDGRTYEGLDTAMGPFERLLPFRADLDPRAGLAELARATAAAVAGDLEWQDFFDLASALSAQGWSAGDEPVPYFPIAFAAFTWPAAIESGGVQFRITGLEPVVDRFDWKLVGVAREGGVAAELHYDAARFSERTAARWAERFATLLAAAIAEPDRAMAALPIVGPEESAELAQGNRTERPWSLEGAVHEHFDAQAARTPEREALRSGEAHLTYRGLAERANQLAHRLIALGAAPEDRIAICLERSMNQVVALLGVLKAGCAYVPIDPMLPPERAASILDQAGARLVLTQGSLRASLPAGPRTVQIDDPDEASILARAPREAPHRPTDPRQLAYVIFTSGSTGKPKGVMIQHGSVLNLAQALDESIYRPALARRARSDEPLRVSLNAPLAFDASVKQWVQLLSGHTLCVVPEEARLDARRMCDLVREQRLDVLDTTPSMLAGLVEQGLGRAPELSPALILVGGEPIEAALWRKLAGLRGTFVNVYGPTECTVDASSAEVASSPVPTIGGPLGNVRAYVLDAHLLPVPIGAIGELFIGGAGVGRGYAGQPAATAQRFVPDPAGPAGARLYRTGDLCRMREDGRLEFIGRNDGQVKLRGLRIELGEIESVMQSHPAVRHAVVDARRTPTGETRLVAYFVPREKVAAPGAIADLRAELRKTLPEYMVPSALVPMAAIPLTPNGKLDRAALPDPRESPDDGVRFEAPTSDIERTVVAIWQEVLGVARIGLHHNFFDLGGHSLLMVKVHERLATAFARPISMVELFRHPTVSALAKHLASGSAAKEADTSARADRQRAAREEQARRNRAGRRPR</sequence>
<dbReference type="InterPro" id="IPR000873">
    <property type="entry name" value="AMP-dep_synth/lig_dom"/>
</dbReference>
<evidence type="ECO:0000313" key="5">
    <source>
        <dbReference type="EMBL" id="WXB19390.1"/>
    </source>
</evidence>
<keyword evidence="2" id="KW-0597">Phosphoprotein</keyword>
<dbReference type="SUPFAM" id="SSF47336">
    <property type="entry name" value="ACP-like"/>
    <property type="match status" value="1"/>
</dbReference>
<dbReference type="Proteomes" id="UP001370348">
    <property type="component" value="Chromosome"/>
</dbReference>
<dbReference type="InterPro" id="IPR009081">
    <property type="entry name" value="PP-bd_ACP"/>
</dbReference>